<accession>A0A8S1K242</accession>
<sequence length="142" mass="16796">MGQICKSVKLDQQLNSIETIQCSVPNDEADFCKPDNFYKFNKFLEQRHRNSNSTIDPIINSNINDYTIDQEVQQFRIQEQVKINENKEYRYQIPENSKSCIKSNNKDLKQNLKSKKKVSFNDFEFYNFSINPKFSSSSQEMI</sequence>
<gene>
    <name evidence="1" type="ORF">PPRIM_AZ9-3.1.T0110173</name>
</gene>
<reference evidence="1" key="1">
    <citation type="submission" date="2021-01" db="EMBL/GenBank/DDBJ databases">
        <authorList>
            <consortium name="Genoscope - CEA"/>
            <person name="William W."/>
        </authorList>
    </citation>
    <scope>NUCLEOTIDE SEQUENCE</scope>
</reference>
<dbReference type="AlphaFoldDB" id="A0A8S1K242"/>
<evidence type="ECO:0000313" key="2">
    <source>
        <dbReference type="Proteomes" id="UP000688137"/>
    </source>
</evidence>
<keyword evidence="2" id="KW-1185">Reference proteome</keyword>
<dbReference type="OMA" id="PENSKSC"/>
<protein>
    <submittedName>
        <fullName evidence="1">Uncharacterized protein</fullName>
    </submittedName>
</protein>
<proteinExistence type="predicted"/>
<dbReference type="Proteomes" id="UP000688137">
    <property type="component" value="Unassembled WGS sequence"/>
</dbReference>
<comment type="caution">
    <text evidence="1">The sequence shown here is derived from an EMBL/GenBank/DDBJ whole genome shotgun (WGS) entry which is preliminary data.</text>
</comment>
<evidence type="ECO:0000313" key="1">
    <source>
        <dbReference type="EMBL" id="CAD8046930.1"/>
    </source>
</evidence>
<organism evidence="1 2">
    <name type="scientific">Paramecium primaurelia</name>
    <dbReference type="NCBI Taxonomy" id="5886"/>
    <lineage>
        <taxon>Eukaryota</taxon>
        <taxon>Sar</taxon>
        <taxon>Alveolata</taxon>
        <taxon>Ciliophora</taxon>
        <taxon>Intramacronucleata</taxon>
        <taxon>Oligohymenophorea</taxon>
        <taxon>Peniculida</taxon>
        <taxon>Parameciidae</taxon>
        <taxon>Paramecium</taxon>
    </lineage>
</organism>
<dbReference type="EMBL" id="CAJJDM010000008">
    <property type="protein sequence ID" value="CAD8046930.1"/>
    <property type="molecule type" value="Genomic_DNA"/>
</dbReference>
<name>A0A8S1K242_PARPR</name>